<organism evidence="1">
    <name type="scientific">marine metagenome</name>
    <dbReference type="NCBI Taxonomy" id="408172"/>
    <lineage>
        <taxon>unclassified sequences</taxon>
        <taxon>metagenomes</taxon>
        <taxon>ecological metagenomes</taxon>
    </lineage>
</organism>
<protein>
    <recommendedName>
        <fullName evidence="2">Cell surface protein SprA</fullName>
    </recommendedName>
</protein>
<accession>A0A382DH43</accession>
<proteinExistence type="predicted"/>
<dbReference type="EMBL" id="UINC01039050">
    <property type="protein sequence ID" value="SVB36953.1"/>
    <property type="molecule type" value="Genomic_DNA"/>
</dbReference>
<feature type="non-terminal residue" evidence="1">
    <location>
        <position position="603"/>
    </location>
</feature>
<name>A0A382DH43_9ZZZZ</name>
<reference evidence="1" key="1">
    <citation type="submission" date="2018-05" db="EMBL/GenBank/DDBJ databases">
        <authorList>
            <person name="Lanie J.A."/>
            <person name="Ng W.-L."/>
            <person name="Kazmierczak K.M."/>
            <person name="Andrzejewski T.M."/>
            <person name="Davidsen T.M."/>
            <person name="Wayne K.J."/>
            <person name="Tettelin H."/>
            <person name="Glass J.I."/>
            <person name="Rusch D."/>
            <person name="Podicherti R."/>
            <person name="Tsui H.-C.T."/>
            <person name="Winkler M.E."/>
        </authorList>
    </citation>
    <scope>NUCLEOTIDE SEQUENCE</scope>
</reference>
<gene>
    <name evidence="1" type="ORF">METZ01_LOCUS189807</name>
</gene>
<dbReference type="AlphaFoldDB" id="A0A382DH43"/>
<evidence type="ECO:0000313" key="1">
    <source>
        <dbReference type="EMBL" id="SVB36953.1"/>
    </source>
</evidence>
<sequence>PVGPGVLFDALDPAVKKWYVPQELFNEYQWQQQGYTNYARRHFQRYVSTSQEGEYFYDLYGNYITRGQLVYDWSIAAPQTAGSSLFKTPFFSSWFSSLVIASDQKGQYAYALTIGDRIRTTLTPMTFSKPTFAGIQLDLATDKYEATLIVSRPSSPGQVETAQTASTARFRSNDTNLLGGRGTIQLGDFVNLGATYVNAFNSTTKGQAFEGNPFKGTLTEGQNNADITRIEVRLSDDSPEDDSAGAAFFQEEMIITTVDGERISNRRQIGQSNVLAYRPSVQGGFRREGFLSADGNEVIVLIYDLEGPQYRNAFGPQPEQIKSIEFLLLLANDYRIDVTSNRQLNANGQPVLLSEGIPERTVRADGNVKDGSNQGFVRVKYGLPVANEIFGVTLDLTDVGGFYLSGEWDRNRQHFRYPRRSEIDVTNHHAHNLSADAWFVNAYKREYPYYGFGEVFSVDPSYSTSSFLAGTLNDAADINYDDATRFAYEFVDDNDDQDRNPDWLRANFSQDRRVFPGFDENNDFINDFNQNDSDLRRNTVPDYEEPFLRYASDRPEFLFGVDMNNNGIVDRFENDNLPDFLYKRDRRGYNVYVGSHLGPEARL</sequence>
<feature type="non-terminal residue" evidence="1">
    <location>
        <position position="1"/>
    </location>
</feature>
<evidence type="ECO:0008006" key="2">
    <source>
        <dbReference type="Google" id="ProtNLM"/>
    </source>
</evidence>